<dbReference type="InterPro" id="IPR032675">
    <property type="entry name" value="LRR_dom_sf"/>
</dbReference>
<dbReference type="SUPFAM" id="SSF52047">
    <property type="entry name" value="RNI-like"/>
    <property type="match status" value="1"/>
</dbReference>
<dbReference type="EMBL" id="CAUOFW020005137">
    <property type="protein sequence ID" value="CAK9168700.1"/>
    <property type="molecule type" value="Genomic_DNA"/>
</dbReference>
<accession>A0ABC8TM87</accession>
<evidence type="ECO:0000259" key="2">
    <source>
        <dbReference type="Pfam" id="PF23247"/>
    </source>
</evidence>
<proteinExistence type="predicted"/>
<dbReference type="Gene3D" id="3.80.10.10">
    <property type="entry name" value="Ribonuclease Inhibitor"/>
    <property type="match status" value="1"/>
</dbReference>
<feature type="domain" description="Disease resistance protein At4g27190-like leucine-rich repeats" evidence="2">
    <location>
        <begin position="40"/>
        <end position="140"/>
    </location>
</feature>
<evidence type="ECO:0000313" key="4">
    <source>
        <dbReference type="Proteomes" id="UP001642360"/>
    </source>
</evidence>
<dbReference type="AlphaFoldDB" id="A0ABC8TM87"/>
<evidence type="ECO:0000256" key="1">
    <source>
        <dbReference type="ARBA" id="ARBA00022821"/>
    </source>
</evidence>
<name>A0ABC8TM87_9AQUA</name>
<gene>
    <name evidence="3" type="ORF">ILEXP_LOCUS38110</name>
</gene>
<dbReference type="Pfam" id="PF23247">
    <property type="entry name" value="LRR_RPS2"/>
    <property type="match status" value="1"/>
</dbReference>
<dbReference type="InterPro" id="IPR057135">
    <property type="entry name" value="At4g27190-like_LRR"/>
</dbReference>
<sequence>MEGGLKGVLCNASALDLVTCGGISGLPEAFGRSSWGGLPSLKLLTITSCDEITKLIRGQNIRGSMLPNLKRLVINRLRNLETILDGMVPNRVSLGRLKTIEVVDCPRLKVVISYGLLQQIQNLEEIRHIEVSNCPMLKQLPLSVCNAATITEIRGEIEWWSNLRWKDENIKSTFNNVFRHAQTLKLAEKDKWDLYADQKNGEQS</sequence>
<dbReference type="PANTHER" id="PTHR33463:SF209">
    <property type="entry name" value="DISEASE RESISTANCE PROTEIN RPS2-LIKE"/>
    <property type="match status" value="1"/>
</dbReference>
<dbReference type="InterPro" id="IPR050905">
    <property type="entry name" value="Plant_NBS-LRR"/>
</dbReference>
<evidence type="ECO:0000313" key="3">
    <source>
        <dbReference type="EMBL" id="CAK9168700.1"/>
    </source>
</evidence>
<organism evidence="3 4">
    <name type="scientific">Ilex paraguariensis</name>
    <name type="common">yerba mate</name>
    <dbReference type="NCBI Taxonomy" id="185542"/>
    <lineage>
        <taxon>Eukaryota</taxon>
        <taxon>Viridiplantae</taxon>
        <taxon>Streptophyta</taxon>
        <taxon>Embryophyta</taxon>
        <taxon>Tracheophyta</taxon>
        <taxon>Spermatophyta</taxon>
        <taxon>Magnoliopsida</taxon>
        <taxon>eudicotyledons</taxon>
        <taxon>Gunneridae</taxon>
        <taxon>Pentapetalae</taxon>
        <taxon>asterids</taxon>
        <taxon>campanulids</taxon>
        <taxon>Aquifoliales</taxon>
        <taxon>Aquifoliaceae</taxon>
        <taxon>Ilex</taxon>
    </lineage>
</organism>
<dbReference type="PANTHER" id="PTHR33463">
    <property type="entry name" value="NB-ARC DOMAIN-CONTAINING PROTEIN-RELATED"/>
    <property type="match status" value="1"/>
</dbReference>
<dbReference type="Proteomes" id="UP001642360">
    <property type="component" value="Unassembled WGS sequence"/>
</dbReference>
<protein>
    <recommendedName>
        <fullName evidence="2">Disease resistance protein At4g27190-like leucine-rich repeats domain-containing protein</fullName>
    </recommendedName>
</protein>
<comment type="caution">
    <text evidence="3">The sequence shown here is derived from an EMBL/GenBank/DDBJ whole genome shotgun (WGS) entry which is preliminary data.</text>
</comment>
<reference evidence="3 4" key="1">
    <citation type="submission" date="2024-02" db="EMBL/GenBank/DDBJ databases">
        <authorList>
            <person name="Vignale AGUSTIN F."/>
            <person name="Sosa J E."/>
            <person name="Modenutti C."/>
        </authorList>
    </citation>
    <scope>NUCLEOTIDE SEQUENCE [LARGE SCALE GENOMIC DNA]</scope>
</reference>
<keyword evidence="4" id="KW-1185">Reference proteome</keyword>
<keyword evidence="1" id="KW-0611">Plant defense</keyword>